<keyword evidence="1" id="KW-1133">Transmembrane helix</keyword>
<feature type="transmembrane region" description="Helical" evidence="1">
    <location>
        <begin position="172"/>
        <end position="192"/>
    </location>
</feature>
<dbReference type="OrthoDB" id="997591at2759"/>
<dbReference type="PANTHER" id="PTHR31286:SF165">
    <property type="entry name" value="DUF4283 DOMAIN-CONTAINING PROTEIN"/>
    <property type="match status" value="1"/>
</dbReference>
<evidence type="ECO:0000256" key="1">
    <source>
        <dbReference type="SAM" id="Phobius"/>
    </source>
</evidence>
<keyword evidence="1" id="KW-0472">Membrane</keyword>
<accession>A0A9W7MJF7</accession>
<keyword evidence="1" id="KW-0812">Transmembrane</keyword>
<sequence length="202" mass="22258">MDQLLSVFPPAAEKNGRTLVQPPHAVLIDGAKQWDNALIGNFFGKSPPLGVFQKTTNRPWGQSSRLGVGIGDLAHSTEGDRSSEMSPGLLLEVLNLDSAPVWVRLWHVPLELYSQQGYGYLASALSKPLYTDKAIVLKQQLEFAKVCVNVDAKSVLPSSILVDLGNDNIVDVMVELVWSPLVVVIVAFFVIWRRNVERRVSP</sequence>
<dbReference type="InterPro" id="IPR040256">
    <property type="entry name" value="At4g02000-like"/>
</dbReference>
<evidence type="ECO:0000313" key="3">
    <source>
        <dbReference type="Proteomes" id="UP001165190"/>
    </source>
</evidence>
<dbReference type="Proteomes" id="UP001165190">
    <property type="component" value="Unassembled WGS sequence"/>
</dbReference>
<dbReference type="AlphaFoldDB" id="A0A9W7MJF7"/>
<comment type="caution">
    <text evidence="2">The sequence shown here is derived from an EMBL/GenBank/DDBJ whole genome shotgun (WGS) entry which is preliminary data.</text>
</comment>
<evidence type="ECO:0008006" key="4">
    <source>
        <dbReference type="Google" id="ProtNLM"/>
    </source>
</evidence>
<evidence type="ECO:0000313" key="2">
    <source>
        <dbReference type="EMBL" id="GMJ06863.1"/>
    </source>
</evidence>
<organism evidence="2 3">
    <name type="scientific">Hibiscus trionum</name>
    <name type="common">Flower of an hour</name>
    <dbReference type="NCBI Taxonomy" id="183268"/>
    <lineage>
        <taxon>Eukaryota</taxon>
        <taxon>Viridiplantae</taxon>
        <taxon>Streptophyta</taxon>
        <taxon>Embryophyta</taxon>
        <taxon>Tracheophyta</taxon>
        <taxon>Spermatophyta</taxon>
        <taxon>Magnoliopsida</taxon>
        <taxon>eudicotyledons</taxon>
        <taxon>Gunneridae</taxon>
        <taxon>Pentapetalae</taxon>
        <taxon>rosids</taxon>
        <taxon>malvids</taxon>
        <taxon>Malvales</taxon>
        <taxon>Malvaceae</taxon>
        <taxon>Malvoideae</taxon>
        <taxon>Hibiscus</taxon>
    </lineage>
</organism>
<dbReference type="EMBL" id="BSYR01000046">
    <property type="protein sequence ID" value="GMJ06863.1"/>
    <property type="molecule type" value="Genomic_DNA"/>
</dbReference>
<gene>
    <name evidence="2" type="ORF">HRI_004355500</name>
</gene>
<dbReference type="PANTHER" id="PTHR31286">
    <property type="entry name" value="GLYCINE-RICH CELL WALL STRUCTURAL PROTEIN 1.8-LIKE"/>
    <property type="match status" value="1"/>
</dbReference>
<name>A0A9W7MJF7_HIBTR</name>
<proteinExistence type="predicted"/>
<reference evidence="2" key="1">
    <citation type="submission" date="2023-05" db="EMBL/GenBank/DDBJ databases">
        <title>Genome and transcriptome analyses reveal genes involved in the formation of fine ridges on petal epidermal cells in Hibiscus trionum.</title>
        <authorList>
            <person name="Koshimizu S."/>
            <person name="Masuda S."/>
            <person name="Ishii T."/>
            <person name="Shirasu K."/>
            <person name="Hoshino A."/>
            <person name="Arita M."/>
        </authorList>
    </citation>
    <scope>NUCLEOTIDE SEQUENCE</scope>
    <source>
        <strain evidence="2">Hamamatsu line</strain>
    </source>
</reference>
<keyword evidence="3" id="KW-1185">Reference proteome</keyword>
<protein>
    <recommendedName>
        <fullName evidence="4">DUF4283 domain-containing protein</fullName>
    </recommendedName>
</protein>